<gene>
    <name evidence="1" type="ORF">EJ06DRAFT_4986</name>
</gene>
<reference evidence="1" key="1">
    <citation type="journal article" date="2020" name="Stud. Mycol.">
        <title>101 Dothideomycetes genomes: a test case for predicting lifestyles and emergence of pathogens.</title>
        <authorList>
            <person name="Haridas S."/>
            <person name="Albert R."/>
            <person name="Binder M."/>
            <person name="Bloem J."/>
            <person name="Labutti K."/>
            <person name="Salamov A."/>
            <person name="Andreopoulos B."/>
            <person name="Baker S."/>
            <person name="Barry K."/>
            <person name="Bills G."/>
            <person name="Bluhm B."/>
            <person name="Cannon C."/>
            <person name="Castanera R."/>
            <person name="Culley D."/>
            <person name="Daum C."/>
            <person name="Ezra D."/>
            <person name="Gonzalez J."/>
            <person name="Henrissat B."/>
            <person name="Kuo A."/>
            <person name="Liang C."/>
            <person name="Lipzen A."/>
            <person name="Lutzoni F."/>
            <person name="Magnuson J."/>
            <person name="Mondo S."/>
            <person name="Nolan M."/>
            <person name="Ohm R."/>
            <person name="Pangilinan J."/>
            <person name="Park H.-J."/>
            <person name="Ramirez L."/>
            <person name="Alfaro M."/>
            <person name="Sun H."/>
            <person name="Tritt A."/>
            <person name="Yoshinaga Y."/>
            <person name="Zwiers L.-H."/>
            <person name="Turgeon B."/>
            <person name="Goodwin S."/>
            <person name="Spatafora J."/>
            <person name="Crous P."/>
            <person name="Grigoriev I."/>
        </authorList>
    </citation>
    <scope>NUCLEOTIDE SEQUENCE</scope>
    <source>
        <strain evidence="1">CBS 262.69</strain>
    </source>
</reference>
<accession>A0A6G1I9Q6</accession>
<dbReference type="AlphaFoldDB" id="A0A6G1I9Q6"/>
<dbReference type="EMBL" id="ML996687">
    <property type="protein sequence ID" value="KAF2404931.1"/>
    <property type="molecule type" value="Genomic_DNA"/>
</dbReference>
<evidence type="ECO:0000313" key="2">
    <source>
        <dbReference type="Proteomes" id="UP000799640"/>
    </source>
</evidence>
<proteinExistence type="predicted"/>
<evidence type="ECO:0000313" key="1">
    <source>
        <dbReference type="EMBL" id="KAF2404931.1"/>
    </source>
</evidence>
<protein>
    <submittedName>
        <fullName evidence="1">Uncharacterized protein</fullName>
    </submittedName>
</protein>
<sequence length="221" mass="24498">MNVGNATGRDGVWVREEGLGGQGMGVGARATRKRVRSWGGDASFKCSIRTGPPMIPVCGLERPEALDMLSTLIIRLTGFVGDFQPCSWYFAFIQPHQSDLSLRTCLLGPDASWDAFRGCQLSNFTECTSASPRLGSPTLRLTTGSEAFVHRTAHCSREFSMTPFASNGLPMMQTSRYELASPHCWPLLNHIARLGRHSGICPRPTEIKERWLIRFSNSYRS</sequence>
<organism evidence="1 2">
    <name type="scientific">Trichodelitschia bisporula</name>
    <dbReference type="NCBI Taxonomy" id="703511"/>
    <lineage>
        <taxon>Eukaryota</taxon>
        <taxon>Fungi</taxon>
        <taxon>Dikarya</taxon>
        <taxon>Ascomycota</taxon>
        <taxon>Pezizomycotina</taxon>
        <taxon>Dothideomycetes</taxon>
        <taxon>Dothideomycetes incertae sedis</taxon>
        <taxon>Phaeotrichales</taxon>
        <taxon>Phaeotrichaceae</taxon>
        <taxon>Trichodelitschia</taxon>
    </lineage>
</organism>
<name>A0A6G1I9Q6_9PEZI</name>
<dbReference type="Proteomes" id="UP000799640">
    <property type="component" value="Unassembled WGS sequence"/>
</dbReference>
<keyword evidence="2" id="KW-1185">Reference proteome</keyword>